<feature type="signal peptide" evidence="1">
    <location>
        <begin position="1"/>
        <end position="27"/>
    </location>
</feature>
<name>A0AAD9J3S7_9ANNE</name>
<evidence type="ECO:0000313" key="2">
    <source>
        <dbReference type="EMBL" id="KAK2145849.1"/>
    </source>
</evidence>
<comment type="caution">
    <text evidence="2">The sequence shown here is derived from an EMBL/GenBank/DDBJ whole genome shotgun (WGS) entry which is preliminary data.</text>
</comment>
<reference evidence="2" key="1">
    <citation type="journal article" date="2023" name="Mol. Biol. Evol.">
        <title>Third-Generation Sequencing Reveals the Adaptive Role of the Epigenome in Three Deep-Sea Polychaetes.</title>
        <authorList>
            <person name="Perez M."/>
            <person name="Aroh O."/>
            <person name="Sun Y."/>
            <person name="Lan Y."/>
            <person name="Juniper S.K."/>
            <person name="Young C.R."/>
            <person name="Angers B."/>
            <person name="Qian P.Y."/>
        </authorList>
    </citation>
    <scope>NUCLEOTIDE SEQUENCE</scope>
    <source>
        <strain evidence="2">P08H-3</strain>
    </source>
</reference>
<keyword evidence="3" id="KW-1185">Reference proteome</keyword>
<accession>A0AAD9J3S7</accession>
<keyword evidence="1" id="KW-0732">Signal</keyword>
<feature type="chain" id="PRO_5042238023" evidence="1">
    <location>
        <begin position="28"/>
        <end position="221"/>
    </location>
</feature>
<organism evidence="2 3">
    <name type="scientific">Paralvinella palmiformis</name>
    <dbReference type="NCBI Taxonomy" id="53620"/>
    <lineage>
        <taxon>Eukaryota</taxon>
        <taxon>Metazoa</taxon>
        <taxon>Spiralia</taxon>
        <taxon>Lophotrochozoa</taxon>
        <taxon>Annelida</taxon>
        <taxon>Polychaeta</taxon>
        <taxon>Sedentaria</taxon>
        <taxon>Canalipalpata</taxon>
        <taxon>Terebellida</taxon>
        <taxon>Terebelliformia</taxon>
        <taxon>Alvinellidae</taxon>
        <taxon>Paralvinella</taxon>
    </lineage>
</organism>
<sequence length="221" mass="24473">MAIVTAHIVAVFLQVFFFEPTLQETRSANFTLFRGFRCSENQTWMADKMTDIGCATLATMVEAEGFNLRKGGEADVFGRCQLIPKIIEGCATVDEANYLFYSNFGIRLRKNIDHCASNPCTNATRRFIAIPEDTNKYIDCGTPGKPCLILHCTEGMIFDETQNTCIQNCGGVCDGATDRFIATTDTSKYIDCGTPIGSLCIDNICADGLIFYPDRQSCNWP</sequence>
<dbReference type="InterPro" id="IPR036508">
    <property type="entry name" value="Chitin-bd_dom_sf"/>
</dbReference>
<dbReference type="GO" id="GO:0008061">
    <property type="term" value="F:chitin binding"/>
    <property type="evidence" value="ECO:0007669"/>
    <property type="project" value="InterPro"/>
</dbReference>
<protein>
    <submittedName>
        <fullName evidence="2">Uncharacterized protein</fullName>
    </submittedName>
</protein>
<dbReference type="SUPFAM" id="SSF57625">
    <property type="entry name" value="Invertebrate chitin-binding proteins"/>
    <property type="match status" value="1"/>
</dbReference>
<evidence type="ECO:0000256" key="1">
    <source>
        <dbReference type="SAM" id="SignalP"/>
    </source>
</evidence>
<dbReference type="Proteomes" id="UP001208570">
    <property type="component" value="Unassembled WGS sequence"/>
</dbReference>
<dbReference type="EMBL" id="JAODUP010000652">
    <property type="protein sequence ID" value="KAK2145849.1"/>
    <property type="molecule type" value="Genomic_DNA"/>
</dbReference>
<gene>
    <name evidence="2" type="ORF">LSH36_652g01112</name>
</gene>
<evidence type="ECO:0000313" key="3">
    <source>
        <dbReference type="Proteomes" id="UP001208570"/>
    </source>
</evidence>
<proteinExistence type="predicted"/>
<dbReference type="AlphaFoldDB" id="A0AAD9J3S7"/>